<evidence type="ECO:0000313" key="4">
    <source>
        <dbReference type="Proteomes" id="UP001179952"/>
    </source>
</evidence>
<dbReference type="Gene3D" id="3.30.160.20">
    <property type="match status" value="1"/>
</dbReference>
<name>A0AAV9BLC8_ACOGR</name>
<evidence type="ECO:0000313" key="3">
    <source>
        <dbReference type="EMBL" id="KAK1277218.1"/>
    </source>
</evidence>
<gene>
    <name evidence="3" type="ORF">QJS04_geneDACA003691</name>
</gene>
<dbReference type="Gene3D" id="3.30.70.1660">
    <property type="match status" value="1"/>
</dbReference>
<reference evidence="3" key="2">
    <citation type="submission" date="2023-06" db="EMBL/GenBank/DDBJ databases">
        <authorList>
            <person name="Ma L."/>
            <person name="Liu K.-W."/>
            <person name="Li Z."/>
            <person name="Hsiao Y.-Y."/>
            <person name="Qi Y."/>
            <person name="Fu T."/>
            <person name="Tang G."/>
            <person name="Zhang D."/>
            <person name="Sun W.-H."/>
            <person name="Liu D.-K."/>
            <person name="Li Y."/>
            <person name="Chen G.-Z."/>
            <person name="Liu X.-D."/>
            <person name="Liao X.-Y."/>
            <person name="Jiang Y.-T."/>
            <person name="Yu X."/>
            <person name="Hao Y."/>
            <person name="Huang J."/>
            <person name="Zhao X.-W."/>
            <person name="Ke S."/>
            <person name="Chen Y.-Y."/>
            <person name="Wu W.-L."/>
            <person name="Hsu J.-L."/>
            <person name="Lin Y.-F."/>
            <person name="Huang M.-D."/>
            <person name="Li C.-Y."/>
            <person name="Huang L."/>
            <person name="Wang Z.-W."/>
            <person name="Zhao X."/>
            <person name="Zhong W.-Y."/>
            <person name="Peng D.-H."/>
            <person name="Ahmad S."/>
            <person name="Lan S."/>
            <person name="Zhang J.-S."/>
            <person name="Tsai W.-C."/>
            <person name="Van De Peer Y."/>
            <person name="Liu Z.-J."/>
        </authorList>
    </citation>
    <scope>NUCLEOTIDE SEQUENCE</scope>
    <source>
        <strain evidence="3">SCP</strain>
        <tissue evidence="3">Leaves</tissue>
    </source>
</reference>
<dbReference type="InterPro" id="IPR000352">
    <property type="entry name" value="Pep_chain_release_fac_I"/>
</dbReference>
<dbReference type="PANTHER" id="PTHR43116:SF4">
    <property type="entry name" value="PEPTIDE CHAIN RELEASE FACTOR PRFB3, CHLOROPLASTIC"/>
    <property type="match status" value="1"/>
</dbReference>
<protein>
    <recommendedName>
        <fullName evidence="2">Peptide chain release factor domain-containing protein</fullName>
    </recommendedName>
</protein>
<keyword evidence="4" id="KW-1185">Reference proteome</keyword>
<dbReference type="EMBL" id="JAUJYN010000002">
    <property type="protein sequence ID" value="KAK1277218.1"/>
    <property type="molecule type" value="Genomic_DNA"/>
</dbReference>
<dbReference type="InterPro" id="IPR045853">
    <property type="entry name" value="Pep_chain_release_fac_I_sf"/>
</dbReference>
<dbReference type="Pfam" id="PF03462">
    <property type="entry name" value="PCRF"/>
    <property type="match status" value="1"/>
</dbReference>
<accession>A0AAV9BLC8</accession>
<evidence type="ECO:0000256" key="1">
    <source>
        <dbReference type="ARBA" id="ARBA00010835"/>
    </source>
</evidence>
<organism evidence="3 4">
    <name type="scientific">Acorus gramineus</name>
    <name type="common">Dwarf sweet flag</name>
    <dbReference type="NCBI Taxonomy" id="55184"/>
    <lineage>
        <taxon>Eukaryota</taxon>
        <taxon>Viridiplantae</taxon>
        <taxon>Streptophyta</taxon>
        <taxon>Embryophyta</taxon>
        <taxon>Tracheophyta</taxon>
        <taxon>Spermatophyta</taxon>
        <taxon>Magnoliopsida</taxon>
        <taxon>Liliopsida</taxon>
        <taxon>Acoraceae</taxon>
        <taxon>Acorus</taxon>
    </lineage>
</organism>
<dbReference type="GO" id="GO:0003747">
    <property type="term" value="F:translation release factor activity"/>
    <property type="evidence" value="ECO:0007669"/>
    <property type="project" value="InterPro"/>
</dbReference>
<proteinExistence type="inferred from homology"/>
<dbReference type="PANTHER" id="PTHR43116">
    <property type="entry name" value="PEPTIDE CHAIN RELEASE FACTOR 2"/>
    <property type="match status" value="1"/>
</dbReference>
<dbReference type="GO" id="GO:0005737">
    <property type="term" value="C:cytoplasm"/>
    <property type="evidence" value="ECO:0007669"/>
    <property type="project" value="UniProtKB-ARBA"/>
</dbReference>
<comment type="similarity">
    <text evidence="1">Belongs to the prokaryotic/mitochondrial release factor family.</text>
</comment>
<feature type="domain" description="Peptide chain release factor" evidence="2">
    <location>
        <begin position="122"/>
        <end position="234"/>
    </location>
</feature>
<dbReference type="Pfam" id="PF00472">
    <property type="entry name" value="RF-1"/>
    <property type="match status" value="1"/>
</dbReference>
<dbReference type="SMART" id="SM00937">
    <property type="entry name" value="PCRF"/>
    <property type="match status" value="1"/>
</dbReference>
<dbReference type="SUPFAM" id="SSF75620">
    <property type="entry name" value="Release factor"/>
    <property type="match status" value="1"/>
</dbReference>
<comment type="caution">
    <text evidence="3">The sequence shown here is derived from an EMBL/GenBank/DDBJ whole genome shotgun (WGS) entry which is preliminary data.</text>
</comment>
<dbReference type="Proteomes" id="UP001179952">
    <property type="component" value="Unassembled WGS sequence"/>
</dbReference>
<dbReference type="AlphaFoldDB" id="A0AAV9BLC8"/>
<sequence>MSRLLFFRGGLFLGVHRPSAEGGAPTVHHLLEVIATLTKIGVSLDTLKKIEDAVERAEAMTSTALELEEVKRIKQEEIFRGCNLWNDLSTSNESLVALADTIKVVDSLKDLQYKAEEAKLITQLVERDAINHQLFKQAYNSAVDVSKFLDHYEMSKLLRGAFDIQGACMIITAGAESGYSEKWAEKVLGMYTRWAEKQGYSMRVLELLPSRRAGIKSATIEFESEYVYGHLLGEKGLHRMIRYCLDGSIVREVPTACLLKYLAAPDLDVTDEDLEVSSISSLREDQSGCSTETGVIINHLPTGIAVRCSGERSHFANKTKALNRLKAKLLVAGMEQGISDIRDIKRAAITSAEKQEVRNSCKMEGLVGRSSRIV</sequence>
<reference evidence="3" key="1">
    <citation type="journal article" date="2023" name="Nat. Commun.">
        <title>Diploid and tetraploid genomes of Acorus and the evolution of monocots.</title>
        <authorList>
            <person name="Ma L."/>
            <person name="Liu K.W."/>
            <person name="Li Z."/>
            <person name="Hsiao Y.Y."/>
            <person name="Qi Y."/>
            <person name="Fu T."/>
            <person name="Tang G.D."/>
            <person name="Zhang D."/>
            <person name="Sun W.H."/>
            <person name="Liu D.K."/>
            <person name="Li Y."/>
            <person name="Chen G.Z."/>
            <person name="Liu X.D."/>
            <person name="Liao X.Y."/>
            <person name="Jiang Y.T."/>
            <person name="Yu X."/>
            <person name="Hao Y."/>
            <person name="Huang J."/>
            <person name="Zhao X.W."/>
            <person name="Ke S."/>
            <person name="Chen Y.Y."/>
            <person name="Wu W.L."/>
            <person name="Hsu J.L."/>
            <person name="Lin Y.F."/>
            <person name="Huang M.D."/>
            <person name="Li C.Y."/>
            <person name="Huang L."/>
            <person name="Wang Z.W."/>
            <person name="Zhao X."/>
            <person name="Zhong W.Y."/>
            <person name="Peng D.H."/>
            <person name="Ahmad S."/>
            <person name="Lan S."/>
            <person name="Zhang J.S."/>
            <person name="Tsai W.C."/>
            <person name="Van de Peer Y."/>
            <person name="Liu Z.J."/>
        </authorList>
    </citation>
    <scope>NUCLEOTIDE SEQUENCE</scope>
    <source>
        <strain evidence="3">SCP</strain>
    </source>
</reference>
<dbReference type="InterPro" id="IPR005139">
    <property type="entry name" value="PCRF"/>
</dbReference>
<evidence type="ECO:0000259" key="2">
    <source>
        <dbReference type="SMART" id="SM00937"/>
    </source>
</evidence>